<comment type="subcellular location">
    <subcellularLocation>
        <location evidence="1">Membrane</location>
        <topology evidence="1">Multi-pass membrane protein</topology>
    </subcellularLocation>
</comment>
<protein>
    <submittedName>
        <fullName evidence="7">Geranylgeranylglycerol-phosphate geranylgeranyltransferase</fullName>
    </submittedName>
</protein>
<feature type="transmembrane region" description="Helical" evidence="6">
    <location>
        <begin position="242"/>
        <end position="260"/>
    </location>
</feature>
<dbReference type="InterPro" id="IPR000537">
    <property type="entry name" value="UbiA_prenyltransferase"/>
</dbReference>
<keyword evidence="3 6" id="KW-0812">Transmembrane</keyword>
<dbReference type="RefSeq" id="WP_207334754.1">
    <property type="nucleotide sequence ID" value="NZ_JAFMYU010000004.1"/>
</dbReference>
<feature type="transmembrane region" description="Helical" evidence="6">
    <location>
        <begin position="143"/>
        <end position="164"/>
    </location>
</feature>
<feature type="transmembrane region" description="Helical" evidence="6">
    <location>
        <begin position="217"/>
        <end position="236"/>
    </location>
</feature>
<feature type="transmembrane region" description="Helical" evidence="6">
    <location>
        <begin position="267"/>
        <end position="288"/>
    </location>
</feature>
<evidence type="ECO:0000313" key="7">
    <source>
        <dbReference type="EMBL" id="MBO0930803.1"/>
    </source>
</evidence>
<feature type="transmembrane region" description="Helical" evidence="6">
    <location>
        <begin position="51"/>
        <end position="70"/>
    </location>
</feature>
<feature type="transmembrane region" description="Helical" evidence="6">
    <location>
        <begin position="20"/>
        <end position="39"/>
    </location>
</feature>
<evidence type="ECO:0000256" key="2">
    <source>
        <dbReference type="ARBA" id="ARBA00022475"/>
    </source>
</evidence>
<evidence type="ECO:0000256" key="6">
    <source>
        <dbReference type="SAM" id="Phobius"/>
    </source>
</evidence>
<evidence type="ECO:0000256" key="3">
    <source>
        <dbReference type="ARBA" id="ARBA00022692"/>
    </source>
</evidence>
<feature type="transmembrane region" description="Helical" evidence="6">
    <location>
        <begin position="104"/>
        <end position="131"/>
    </location>
</feature>
<dbReference type="InterPro" id="IPR050475">
    <property type="entry name" value="Prenyltransferase_related"/>
</dbReference>
<dbReference type="NCBIfam" id="NF009513">
    <property type="entry name" value="PRK12872.1-3"/>
    <property type="match status" value="1"/>
</dbReference>
<dbReference type="Pfam" id="PF01040">
    <property type="entry name" value="UbiA"/>
    <property type="match status" value="1"/>
</dbReference>
<name>A0A939JYW6_9BACT</name>
<dbReference type="EMBL" id="JAFMYU010000004">
    <property type="protein sequence ID" value="MBO0930803.1"/>
    <property type="molecule type" value="Genomic_DNA"/>
</dbReference>
<dbReference type="GO" id="GO:0016020">
    <property type="term" value="C:membrane"/>
    <property type="evidence" value="ECO:0007669"/>
    <property type="project" value="UniProtKB-SubCell"/>
</dbReference>
<keyword evidence="2" id="KW-1003">Cell membrane</keyword>
<dbReference type="PANTHER" id="PTHR42723">
    <property type="entry name" value="CHLOROPHYLL SYNTHASE"/>
    <property type="match status" value="1"/>
</dbReference>
<dbReference type="CDD" id="cd13961">
    <property type="entry name" value="PT_UbiA_DGGGPS"/>
    <property type="match status" value="1"/>
</dbReference>
<dbReference type="Gene3D" id="1.20.120.1780">
    <property type="entry name" value="UbiA prenyltransferase"/>
    <property type="match status" value="1"/>
</dbReference>
<gene>
    <name evidence="7" type="ORF">J2I48_07370</name>
</gene>
<dbReference type="Proteomes" id="UP000664795">
    <property type="component" value="Unassembled WGS sequence"/>
</dbReference>
<dbReference type="GO" id="GO:0016765">
    <property type="term" value="F:transferase activity, transferring alkyl or aryl (other than methyl) groups"/>
    <property type="evidence" value="ECO:0007669"/>
    <property type="project" value="InterPro"/>
</dbReference>
<proteinExistence type="predicted"/>
<evidence type="ECO:0000313" key="8">
    <source>
        <dbReference type="Proteomes" id="UP000664795"/>
    </source>
</evidence>
<dbReference type="AlphaFoldDB" id="A0A939JYW6"/>
<keyword evidence="8" id="KW-1185">Reference proteome</keyword>
<keyword evidence="4 6" id="KW-1133">Transmembrane helix</keyword>
<evidence type="ECO:0000256" key="4">
    <source>
        <dbReference type="ARBA" id="ARBA00022989"/>
    </source>
</evidence>
<comment type="caution">
    <text evidence="7">The sequence shown here is derived from an EMBL/GenBank/DDBJ whole genome shotgun (WGS) entry which is preliminary data.</text>
</comment>
<evidence type="ECO:0000256" key="5">
    <source>
        <dbReference type="ARBA" id="ARBA00023136"/>
    </source>
</evidence>
<evidence type="ECO:0000256" key="1">
    <source>
        <dbReference type="ARBA" id="ARBA00004141"/>
    </source>
</evidence>
<accession>A0A939JYW6</accession>
<dbReference type="InterPro" id="IPR044878">
    <property type="entry name" value="UbiA_sf"/>
</dbReference>
<dbReference type="Gene3D" id="1.10.357.140">
    <property type="entry name" value="UbiA prenyltransferase"/>
    <property type="match status" value="1"/>
</dbReference>
<organism evidence="7 8">
    <name type="scientific">Fibrella aquatilis</name>
    <dbReference type="NCBI Taxonomy" id="2817059"/>
    <lineage>
        <taxon>Bacteria</taxon>
        <taxon>Pseudomonadati</taxon>
        <taxon>Bacteroidota</taxon>
        <taxon>Cytophagia</taxon>
        <taxon>Cytophagales</taxon>
        <taxon>Spirosomataceae</taxon>
        <taxon>Fibrella</taxon>
    </lineage>
</organism>
<sequence>MTRPIPTSEYIKGFLRLVRVQNLLIVVGTQYLARVALIGPRQDWPRLLLEPRLFILTLSTVCIAAAGYIINDYFDVKIDIVNKPDRVVIGRYLKRRWAMTAHQALNVLGCALGLLLSRWVFAIDVLSVSLLWFYSANLKRQPFVGNFTVSSLTALSLVIMAVYYRQNTDLLLIYAAFAFVVTLVREVIKDMEDVRGDARYGCRTLPIIWGLRRTKQFLYILIASFISTLFLIADSLHNPNLGWIFMLLLIPVAWLVYCLVRADTRRDFAYLSNLCKLIMLMGVVSMVWA</sequence>
<dbReference type="PANTHER" id="PTHR42723:SF1">
    <property type="entry name" value="CHLOROPHYLL SYNTHASE, CHLOROPLASTIC"/>
    <property type="match status" value="1"/>
</dbReference>
<reference evidence="7 8" key="1">
    <citation type="submission" date="2021-03" db="EMBL/GenBank/DDBJ databases">
        <title>Fibrella sp. HMF5036 genome sequencing and assembly.</title>
        <authorList>
            <person name="Kang H."/>
            <person name="Kim H."/>
            <person name="Bae S."/>
            <person name="Joh K."/>
        </authorList>
    </citation>
    <scope>NUCLEOTIDE SEQUENCE [LARGE SCALE GENOMIC DNA]</scope>
    <source>
        <strain evidence="7 8">HMF5036</strain>
    </source>
</reference>
<keyword evidence="5 6" id="KW-0472">Membrane</keyword>